<dbReference type="RefSeq" id="WP_289459894.1">
    <property type="nucleotide sequence ID" value="NZ_JAUCML010000013.1"/>
</dbReference>
<reference evidence="3 4" key="1">
    <citation type="submission" date="2023-06" db="EMBL/GenBank/DDBJ databases">
        <authorList>
            <person name="Feng G."/>
            <person name="Li J."/>
            <person name="Zhu H."/>
        </authorList>
    </citation>
    <scope>NUCLEOTIDE SEQUENCE [LARGE SCALE GENOMIC DNA]</scope>
    <source>
        <strain evidence="3 4">RHCKG23</strain>
    </source>
</reference>
<feature type="chain" id="PRO_5045448533" evidence="2">
    <location>
        <begin position="38"/>
        <end position="848"/>
    </location>
</feature>
<evidence type="ECO:0000256" key="1">
    <source>
        <dbReference type="SAM" id="MobiDB-lite"/>
    </source>
</evidence>
<evidence type="ECO:0000313" key="4">
    <source>
        <dbReference type="Proteomes" id="UP001237823"/>
    </source>
</evidence>
<dbReference type="EMBL" id="JAUCML010000013">
    <property type="protein sequence ID" value="MDM7886549.1"/>
    <property type="molecule type" value="Genomic_DNA"/>
</dbReference>
<proteinExistence type="predicted"/>
<feature type="signal peptide" evidence="2">
    <location>
        <begin position="1"/>
        <end position="37"/>
    </location>
</feature>
<organism evidence="3 4">
    <name type="scientific">Curtobacterium citri</name>
    <dbReference type="NCBI Taxonomy" id="3055139"/>
    <lineage>
        <taxon>Bacteria</taxon>
        <taxon>Bacillati</taxon>
        <taxon>Actinomycetota</taxon>
        <taxon>Actinomycetes</taxon>
        <taxon>Micrococcales</taxon>
        <taxon>Microbacteriaceae</taxon>
        <taxon>Curtobacterium</taxon>
    </lineage>
</organism>
<gene>
    <name evidence="3" type="ORF">QUG92_15670</name>
</gene>
<comment type="caution">
    <text evidence="3">The sequence shown here is derived from an EMBL/GenBank/DDBJ whole genome shotgun (WGS) entry which is preliminary data.</text>
</comment>
<keyword evidence="2" id="KW-0732">Signal</keyword>
<feature type="compositionally biased region" description="Low complexity" evidence="1">
    <location>
        <begin position="641"/>
        <end position="668"/>
    </location>
</feature>
<dbReference type="Proteomes" id="UP001237823">
    <property type="component" value="Unassembled WGS sequence"/>
</dbReference>
<name>A0ABT7TB15_9MICO</name>
<keyword evidence="4" id="KW-1185">Reference proteome</keyword>
<sequence length="848" mass="86817">MRSLLHAPRTRKRSIAAATLGALALIGSLLVATPAHALNDTGTGGVFVPSTGRILDTAKGTGGFSTAMEAGKYRTIKVAGLAGLPDDGSVGAVSLNATVGGSSGYGTLFGRPDAYTGRTTMLIYNGVSGEYTSNTATLAVGADGTIQVMTETAARLILDVQGYYTANTDGTAAGGFVPVTKRIVVTRSGIGAAKAAIGPGKSIDVQVTGANGIPAGASGAVVNLIAINTNASDGYLTPYATGATKPVNSLHYAPSENTSIQAQVPLSADGKMTIANSVTTVDLIVDVQGYFTAAGKGGAVFTPAYGRAYDSRATGNTALGEQETRSIQIAGTAGVPVMGSGITAVVLTLIVAHGGGDGYADVYADGKTNPGITAINFNTGEIQTNTITVPLGANGKIALRNAAKATNYVIDVQGWYTNPAAPRISCATPYQSGSWVANIPENDISCSVTTTAATFSGEQVRIVVDDDEYPVTPLSETSTTSQTVAVPAIGGAHTIVANRVGVNDTATDTVSSAYSFTLGDWANETLNPTPPSPQTAGMTPTLDAVPENDTFGSDVQRKYTLSANPDGATNPIIATGWTSAPYAIPVGVLTDGATYYWTLELKGTAGGRSNVSDVLSPVWTFTASSAADAAADAMIAEDDANAPTGDSSTPTSSSAGTPSSTDSTSSASDWSIGFGDGARVSFADGAAGTGAQSKAAAVREYHSVYPECPDSAKAGHVVENLSRAGAYGAPGHKAHLSCGKGSPYYDKSGKQGDYGMRHIAGKHGRDFDRPIREYPQAFNGASWKDLMYVTLDHTLRAPGNGVSYNAKSDNFNYNGPLDVYYKDKKVHSYRALVAVSNGNWAVVTAYAQ</sequence>
<protein>
    <submittedName>
        <fullName evidence="3">Uncharacterized protein</fullName>
    </submittedName>
</protein>
<feature type="region of interest" description="Disordered" evidence="1">
    <location>
        <begin position="639"/>
        <end position="668"/>
    </location>
</feature>
<evidence type="ECO:0000313" key="3">
    <source>
        <dbReference type="EMBL" id="MDM7886549.1"/>
    </source>
</evidence>
<accession>A0ABT7TB15</accession>
<evidence type="ECO:0000256" key="2">
    <source>
        <dbReference type="SAM" id="SignalP"/>
    </source>
</evidence>